<evidence type="ECO:0000313" key="3">
    <source>
        <dbReference type="Proteomes" id="UP000660380"/>
    </source>
</evidence>
<dbReference type="EMBL" id="JACJTA010000147">
    <property type="protein sequence ID" value="MBD2609346.1"/>
    <property type="molecule type" value="Genomic_DNA"/>
</dbReference>
<dbReference type="Proteomes" id="UP000660380">
    <property type="component" value="Unassembled WGS sequence"/>
</dbReference>
<comment type="caution">
    <text evidence="2">The sequence shown here is derived from an EMBL/GenBank/DDBJ whole genome shotgun (WGS) entry which is preliminary data.</text>
</comment>
<protein>
    <submittedName>
        <fullName evidence="2">Uncharacterized protein</fullName>
    </submittedName>
</protein>
<accession>A0ABR8H251</accession>
<evidence type="ECO:0000313" key="2">
    <source>
        <dbReference type="EMBL" id="MBD2609346.1"/>
    </source>
</evidence>
<reference evidence="2 3" key="1">
    <citation type="journal article" date="2020" name="ISME J.">
        <title>Comparative genomics reveals insights into cyanobacterial evolution and habitat adaptation.</title>
        <authorList>
            <person name="Chen M.Y."/>
            <person name="Teng W.K."/>
            <person name="Zhao L."/>
            <person name="Hu C.X."/>
            <person name="Zhou Y.K."/>
            <person name="Han B.P."/>
            <person name="Song L.R."/>
            <person name="Shu W.S."/>
        </authorList>
    </citation>
    <scope>NUCLEOTIDE SEQUENCE [LARGE SCALE GENOMIC DNA]</scope>
    <source>
        <strain evidence="2 3">FACHB-248</strain>
    </source>
</reference>
<proteinExistence type="predicted"/>
<name>A0ABR8H251_9CYAN</name>
<keyword evidence="1" id="KW-1133">Transmembrane helix</keyword>
<keyword evidence="1" id="KW-0472">Membrane</keyword>
<sequence length="148" mass="17464">MRRLVTYIIIFLFSLWFITLWMPLQDTDCNAEPFLKSKRQKFQVHASEVVVKPWLGEHHVYGIFMVPDKYEEAPFFILTVKGIGNFCEKPFGNSQFYDDTLAEPGTHLVRDYIRTRVALRLIIQGLYFQLNDKYNWSLTYPKDNSESG</sequence>
<keyword evidence="3" id="KW-1185">Reference proteome</keyword>
<feature type="transmembrane region" description="Helical" evidence="1">
    <location>
        <begin position="7"/>
        <end position="24"/>
    </location>
</feature>
<keyword evidence="1" id="KW-0812">Transmembrane</keyword>
<organism evidence="2 3">
    <name type="scientific">Scytonema hofmannii FACHB-248</name>
    <dbReference type="NCBI Taxonomy" id="1842502"/>
    <lineage>
        <taxon>Bacteria</taxon>
        <taxon>Bacillati</taxon>
        <taxon>Cyanobacteriota</taxon>
        <taxon>Cyanophyceae</taxon>
        <taxon>Nostocales</taxon>
        <taxon>Scytonemataceae</taxon>
        <taxon>Scytonema</taxon>
    </lineage>
</organism>
<gene>
    <name evidence="2" type="ORF">H6G81_33845</name>
</gene>
<evidence type="ECO:0000256" key="1">
    <source>
        <dbReference type="SAM" id="Phobius"/>
    </source>
</evidence>